<dbReference type="Pfam" id="PF00582">
    <property type="entry name" value="Usp"/>
    <property type="match status" value="1"/>
</dbReference>
<dbReference type="PANTHER" id="PTHR47000:SF1">
    <property type="entry name" value="ADENINE NUCLEOTIDE ALPHA HYDROLASES-LIKE SUPERFAMILY PROTEIN"/>
    <property type="match status" value="1"/>
</dbReference>
<evidence type="ECO:0000259" key="2">
    <source>
        <dbReference type="Pfam" id="PF00582"/>
    </source>
</evidence>
<dbReference type="PANTHER" id="PTHR47000">
    <property type="entry name" value="ADENINE NUCLEOTIDE ALPHA HYDROLASES-LIKE SUPERFAMILY PROTEIN"/>
    <property type="match status" value="1"/>
</dbReference>
<feature type="domain" description="UspA" evidence="2">
    <location>
        <begin position="79"/>
        <end position="225"/>
    </location>
</feature>
<dbReference type="Gene3D" id="3.40.50.620">
    <property type="entry name" value="HUPs"/>
    <property type="match status" value="1"/>
</dbReference>
<proteinExistence type="predicted"/>
<feature type="compositionally biased region" description="Basic and acidic residues" evidence="1">
    <location>
        <begin position="45"/>
        <end position="56"/>
    </location>
</feature>
<feature type="region of interest" description="Disordered" evidence="1">
    <location>
        <begin position="38"/>
        <end position="66"/>
    </location>
</feature>
<dbReference type="InterPro" id="IPR014729">
    <property type="entry name" value="Rossmann-like_a/b/a_fold"/>
</dbReference>
<organism evidence="3 4">
    <name type="scientific">Vigna radiata var. radiata</name>
    <name type="common">Mung bean</name>
    <name type="synonym">Phaseolus aureus</name>
    <dbReference type="NCBI Taxonomy" id="3916"/>
    <lineage>
        <taxon>Eukaryota</taxon>
        <taxon>Viridiplantae</taxon>
        <taxon>Streptophyta</taxon>
        <taxon>Embryophyta</taxon>
        <taxon>Tracheophyta</taxon>
        <taxon>Spermatophyta</taxon>
        <taxon>Magnoliopsida</taxon>
        <taxon>eudicotyledons</taxon>
        <taxon>Gunneridae</taxon>
        <taxon>Pentapetalae</taxon>
        <taxon>rosids</taxon>
        <taxon>fabids</taxon>
        <taxon>Fabales</taxon>
        <taxon>Fabaceae</taxon>
        <taxon>Papilionoideae</taxon>
        <taxon>50 kb inversion clade</taxon>
        <taxon>NPAAA clade</taxon>
        <taxon>indigoferoid/millettioid clade</taxon>
        <taxon>Phaseoleae</taxon>
        <taxon>Vigna</taxon>
    </lineage>
</organism>
<dbReference type="SUPFAM" id="SSF52402">
    <property type="entry name" value="Adenine nucleotide alpha hydrolases-like"/>
    <property type="match status" value="1"/>
</dbReference>
<evidence type="ECO:0000256" key="1">
    <source>
        <dbReference type="SAM" id="MobiDB-lite"/>
    </source>
</evidence>
<reference evidence="4" key="1">
    <citation type="submission" date="2025-08" db="UniProtKB">
        <authorList>
            <consortium name="RefSeq"/>
        </authorList>
    </citation>
    <scope>IDENTIFICATION</scope>
    <source>
        <tissue evidence="4">Leaf</tissue>
    </source>
</reference>
<evidence type="ECO:0000313" key="4">
    <source>
        <dbReference type="RefSeq" id="XP_014522265.1"/>
    </source>
</evidence>
<dbReference type="RefSeq" id="XP_014522265.1">
    <property type="nucleotide sequence ID" value="XM_014666779.2"/>
</dbReference>
<gene>
    <name evidence="4" type="primary">LOC106778789</name>
</gene>
<dbReference type="KEGG" id="vra:106778789"/>
<accession>A0A1S3VVC6</accession>
<dbReference type="GeneID" id="106778789"/>
<dbReference type="InterPro" id="IPR006016">
    <property type="entry name" value="UspA"/>
</dbReference>
<protein>
    <submittedName>
        <fullName evidence="4">Universal stress protein PHOS32 isoform X1</fullName>
    </submittedName>
</protein>
<dbReference type="CDD" id="cd00293">
    <property type="entry name" value="USP-like"/>
    <property type="match status" value="1"/>
</dbReference>
<evidence type="ECO:0000313" key="3">
    <source>
        <dbReference type="Proteomes" id="UP000087766"/>
    </source>
</evidence>
<dbReference type="STRING" id="3916.A0A1S3VVC6"/>
<dbReference type="AlphaFoldDB" id="A0A1S3VVC6"/>
<sequence>MSQANILQNLSAPAGMGKRGSRLPGFCLNRIRPHARVRSPPAQANKHENTTIDQKTENSCNAWEEKSDEGVKQGSVIGRKIMIVVDSSLEAKGAVQWALTHTVQNQDTIVLLHVMKPSNKQAGTDDEESSKEIAPRANELASSFKNMCQVKRPEVQTEIAVIEGKEKGEKIVEEAKKQGVALLVLGQKKRSTTWRLVMMWAGHRVTGGVVEYCIQNAHCMAIAVRRKSKKSGGYMITTKRHKDFWLLA</sequence>
<name>A0A1S3VVC6_VIGRR</name>
<dbReference type="OrthoDB" id="1667873at2759"/>
<keyword evidence="3" id="KW-1185">Reference proteome</keyword>
<dbReference type="Proteomes" id="UP000087766">
    <property type="component" value="Unplaced"/>
</dbReference>